<reference evidence="8 9" key="1">
    <citation type="journal article" date="2018" name="Arch. Microbiol.">
        <title>New insights into the metabolic potential of the phototrophic purple bacterium Rhodopila globiformis DSM 161(T) from its draft genome sequence and evidence for a vanadium-dependent nitrogenase.</title>
        <authorList>
            <person name="Imhoff J.F."/>
            <person name="Rahn T."/>
            <person name="Kunzel S."/>
            <person name="Neulinger S.C."/>
        </authorList>
    </citation>
    <scope>NUCLEOTIDE SEQUENCE [LARGE SCALE GENOMIC DNA]</scope>
    <source>
        <strain evidence="8 9">DSM 16996</strain>
    </source>
</reference>
<feature type="transmembrane region" description="Helical" evidence="7">
    <location>
        <begin position="89"/>
        <end position="111"/>
    </location>
</feature>
<proteinExistence type="predicted"/>
<dbReference type="PANTHER" id="PTHR39087">
    <property type="entry name" value="UPF0104 MEMBRANE PROTEIN MJ1595"/>
    <property type="match status" value="1"/>
</dbReference>
<evidence type="ECO:0000256" key="3">
    <source>
        <dbReference type="ARBA" id="ARBA00022692"/>
    </source>
</evidence>
<feature type="transmembrane region" description="Helical" evidence="7">
    <location>
        <begin position="240"/>
        <end position="264"/>
    </location>
</feature>
<evidence type="ECO:0000256" key="7">
    <source>
        <dbReference type="SAM" id="Phobius"/>
    </source>
</evidence>
<dbReference type="InterPro" id="IPR022791">
    <property type="entry name" value="L-PG_synthase/AglD"/>
</dbReference>
<dbReference type="Pfam" id="PF03706">
    <property type="entry name" value="LPG_synthase_TM"/>
    <property type="match status" value="1"/>
</dbReference>
<keyword evidence="2" id="KW-1003">Cell membrane</keyword>
<feature type="transmembrane region" description="Helical" evidence="7">
    <location>
        <begin position="162"/>
        <end position="186"/>
    </location>
</feature>
<feature type="region of interest" description="Disordered" evidence="6">
    <location>
        <begin position="1"/>
        <end position="30"/>
    </location>
</feature>
<dbReference type="OrthoDB" id="145485at2"/>
<evidence type="ECO:0000256" key="1">
    <source>
        <dbReference type="ARBA" id="ARBA00004651"/>
    </source>
</evidence>
<evidence type="ECO:0000313" key="8">
    <source>
        <dbReference type="EMBL" id="PPQ32782.1"/>
    </source>
</evidence>
<feature type="compositionally biased region" description="Basic and acidic residues" evidence="6">
    <location>
        <begin position="1"/>
        <end position="19"/>
    </location>
</feature>
<dbReference type="AlphaFoldDB" id="A0A2S6NDS4"/>
<evidence type="ECO:0000256" key="2">
    <source>
        <dbReference type="ARBA" id="ARBA00022475"/>
    </source>
</evidence>
<dbReference type="Proteomes" id="UP000239089">
    <property type="component" value="Unassembled WGS sequence"/>
</dbReference>
<feature type="transmembrane region" description="Helical" evidence="7">
    <location>
        <begin position="123"/>
        <end position="142"/>
    </location>
</feature>
<keyword evidence="4 7" id="KW-1133">Transmembrane helix</keyword>
<keyword evidence="9" id="KW-1185">Reference proteome</keyword>
<keyword evidence="5 7" id="KW-0472">Membrane</keyword>
<organism evidence="8 9">
    <name type="scientific">Rhodoblastus sphagnicola</name>
    <dbReference type="NCBI Taxonomy" id="333368"/>
    <lineage>
        <taxon>Bacteria</taxon>
        <taxon>Pseudomonadati</taxon>
        <taxon>Pseudomonadota</taxon>
        <taxon>Alphaproteobacteria</taxon>
        <taxon>Hyphomicrobiales</taxon>
        <taxon>Rhodoblastaceae</taxon>
        <taxon>Rhodoblastus</taxon>
    </lineage>
</organism>
<name>A0A2S6NDS4_9HYPH</name>
<feature type="transmembrane region" description="Helical" evidence="7">
    <location>
        <begin position="271"/>
        <end position="294"/>
    </location>
</feature>
<evidence type="ECO:0000256" key="6">
    <source>
        <dbReference type="SAM" id="MobiDB-lite"/>
    </source>
</evidence>
<dbReference type="PANTHER" id="PTHR39087:SF2">
    <property type="entry name" value="UPF0104 MEMBRANE PROTEIN MJ1595"/>
    <property type="match status" value="1"/>
</dbReference>
<accession>A0A2S6NDS4</accession>
<evidence type="ECO:0000256" key="4">
    <source>
        <dbReference type="ARBA" id="ARBA00022989"/>
    </source>
</evidence>
<protein>
    <submittedName>
        <fullName evidence="8">Uncharacterized protein</fullName>
    </submittedName>
</protein>
<evidence type="ECO:0000313" key="9">
    <source>
        <dbReference type="Proteomes" id="UP000239089"/>
    </source>
</evidence>
<comment type="subcellular location">
    <subcellularLocation>
        <location evidence="1">Cell membrane</location>
        <topology evidence="1">Multi-pass membrane protein</topology>
    </subcellularLocation>
</comment>
<gene>
    <name evidence="8" type="ORF">CCR94_03865</name>
</gene>
<comment type="caution">
    <text evidence="8">The sequence shown here is derived from an EMBL/GenBank/DDBJ whole genome shotgun (WGS) entry which is preliminary data.</text>
</comment>
<feature type="transmembrane region" description="Helical" evidence="7">
    <location>
        <begin position="314"/>
        <end position="338"/>
    </location>
</feature>
<dbReference type="GO" id="GO:0005886">
    <property type="term" value="C:plasma membrane"/>
    <property type="evidence" value="ECO:0007669"/>
    <property type="project" value="UniProtKB-SubCell"/>
</dbReference>
<dbReference type="EMBL" id="NHSJ01000034">
    <property type="protein sequence ID" value="PPQ32782.1"/>
    <property type="molecule type" value="Genomic_DNA"/>
</dbReference>
<evidence type="ECO:0000256" key="5">
    <source>
        <dbReference type="ARBA" id="ARBA00023136"/>
    </source>
</evidence>
<sequence length="365" mass="38906">MERMSSDFGRDDAAAHEADPDAPPAAGAKRRELAPIPPKRYSQKFKALVGAGASLLLVMVAFFVLSRTLAKLDLAELSTAVAATSWNQIGYGLLFTACSYLMLTGYDAIALKQLRLKVPYKTTALGSFASYAVSFTLGFPIFTGGTVRYWIYSRAGVKPGKIASLTVVAGVTFWLGMAVVIGFGLMIEAESIAEINQFAVILNRMIGAAVVGAVGGYLYWVSARPRRAKLQGMTFELPGLGLTLGQMALGVLDLCSAAAVLYVLLPSHEGLDFFTFAAVYVFACLLGIASHAPGGIGVFEATMLKALPAPSQEALLASLLMFRILYYVIPFVLALVLLGATEGGRRWDALRDTVNRAEGGKDDAH</sequence>
<keyword evidence="3 7" id="KW-0812">Transmembrane</keyword>
<feature type="transmembrane region" description="Helical" evidence="7">
    <location>
        <begin position="47"/>
        <end position="69"/>
    </location>
</feature>
<feature type="transmembrane region" description="Helical" evidence="7">
    <location>
        <begin position="198"/>
        <end position="220"/>
    </location>
</feature>